<feature type="region of interest" description="Disordered" evidence="1">
    <location>
        <begin position="105"/>
        <end position="135"/>
    </location>
</feature>
<accession>A0A0A1X4D5</accession>
<reference evidence="2" key="1">
    <citation type="submission" date="2014-11" db="EMBL/GenBank/DDBJ databases">
        <authorList>
            <person name="Geib S."/>
        </authorList>
    </citation>
    <scope>NUCLEOTIDE SEQUENCE</scope>
</reference>
<dbReference type="AlphaFoldDB" id="A0A0A1X4D5"/>
<reference evidence="2" key="2">
    <citation type="journal article" date="2015" name="Gigascience">
        <title>Reconstructing a comprehensive transcriptome assembly of a white-pupal translocated strain of the pest fruit fly Bactrocera cucurbitae.</title>
        <authorList>
            <person name="Sim S.B."/>
            <person name="Calla B."/>
            <person name="Hall B."/>
            <person name="DeRego T."/>
            <person name="Geib S.M."/>
        </authorList>
    </citation>
    <scope>NUCLEOTIDE SEQUENCE</scope>
</reference>
<evidence type="ECO:0000256" key="1">
    <source>
        <dbReference type="SAM" id="MobiDB-lite"/>
    </source>
</evidence>
<gene>
    <name evidence="2" type="primary">sad_0</name>
    <name evidence="2" type="ORF">g.58216</name>
</gene>
<name>A0A0A1X4D5_ZEUCU</name>
<feature type="region of interest" description="Disordered" evidence="1">
    <location>
        <begin position="44"/>
        <end position="93"/>
    </location>
</feature>
<evidence type="ECO:0000313" key="2">
    <source>
        <dbReference type="EMBL" id="JAD05620.1"/>
    </source>
</evidence>
<proteinExistence type="predicted"/>
<sequence length="135" mass="15560">MHIPCPIKFGEPDSRDNDMTAYSDYTRVLAHGLLMLTYHWNRNNLPAAPRPRRPVTAPGPQARHYRQHQQHNEPERQKANGRRILLQGQRTKMQRVRNWLRATRRQAADRSLQSPQTPLLDVVHSTVGDGPMVSA</sequence>
<protein>
    <submittedName>
        <fullName evidence="2">Succinate semialdehyde dehydrogenase [NAD(P)+] Sad</fullName>
    </submittedName>
</protein>
<organism evidence="2">
    <name type="scientific">Zeugodacus cucurbitae</name>
    <name type="common">Melon fruit fly</name>
    <name type="synonym">Bactrocera cucurbitae</name>
    <dbReference type="NCBI Taxonomy" id="28588"/>
    <lineage>
        <taxon>Eukaryota</taxon>
        <taxon>Metazoa</taxon>
        <taxon>Ecdysozoa</taxon>
        <taxon>Arthropoda</taxon>
        <taxon>Hexapoda</taxon>
        <taxon>Insecta</taxon>
        <taxon>Pterygota</taxon>
        <taxon>Neoptera</taxon>
        <taxon>Endopterygota</taxon>
        <taxon>Diptera</taxon>
        <taxon>Brachycera</taxon>
        <taxon>Muscomorpha</taxon>
        <taxon>Tephritoidea</taxon>
        <taxon>Tephritidae</taxon>
        <taxon>Zeugodacus</taxon>
        <taxon>Zeugodacus</taxon>
    </lineage>
</organism>
<dbReference type="EMBL" id="GBXI01008672">
    <property type="protein sequence ID" value="JAD05620.1"/>
    <property type="molecule type" value="Transcribed_RNA"/>
</dbReference>